<dbReference type="SUPFAM" id="SSF52266">
    <property type="entry name" value="SGNH hydrolase"/>
    <property type="match status" value="1"/>
</dbReference>
<gene>
    <name evidence="2" type="ORF">KC19_5G019000</name>
</gene>
<dbReference type="PANTHER" id="PTHR35124">
    <property type="entry name" value="CYTOCHROME P450 FAMILY PROTEIN"/>
    <property type="match status" value="1"/>
</dbReference>
<keyword evidence="3" id="KW-1185">Reference proteome</keyword>
<keyword evidence="1" id="KW-0472">Membrane</keyword>
<dbReference type="Proteomes" id="UP000822688">
    <property type="component" value="Chromosome 5"/>
</dbReference>
<proteinExistence type="predicted"/>
<organism evidence="2 3">
    <name type="scientific">Ceratodon purpureus</name>
    <name type="common">Fire moss</name>
    <name type="synonym">Dicranum purpureum</name>
    <dbReference type="NCBI Taxonomy" id="3225"/>
    <lineage>
        <taxon>Eukaryota</taxon>
        <taxon>Viridiplantae</taxon>
        <taxon>Streptophyta</taxon>
        <taxon>Embryophyta</taxon>
        <taxon>Bryophyta</taxon>
        <taxon>Bryophytina</taxon>
        <taxon>Bryopsida</taxon>
        <taxon>Dicranidae</taxon>
        <taxon>Pseudoditrichales</taxon>
        <taxon>Ditrichaceae</taxon>
        <taxon>Ceratodon</taxon>
    </lineage>
</organism>
<protein>
    <submittedName>
        <fullName evidence="2">Uncharacterized protein</fullName>
    </submittedName>
</protein>
<evidence type="ECO:0000313" key="2">
    <source>
        <dbReference type="EMBL" id="KAG0575634.1"/>
    </source>
</evidence>
<comment type="caution">
    <text evidence="2">The sequence shown here is derived from an EMBL/GenBank/DDBJ whole genome shotgun (WGS) entry which is preliminary data.</text>
</comment>
<keyword evidence="1" id="KW-0812">Transmembrane</keyword>
<accession>A0A8T0HX19</accession>
<feature type="transmembrane region" description="Helical" evidence="1">
    <location>
        <begin position="12"/>
        <end position="33"/>
    </location>
</feature>
<dbReference type="EMBL" id="CM026425">
    <property type="protein sequence ID" value="KAG0575634.1"/>
    <property type="molecule type" value="Genomic_DNA"/>
</dbReference>
<evidence type="ECO:0000256" key="1">
    <source>
        <dbReference type="SAM" id="Phobius"/>
    </source>
</evidence>
<dbReference type="PANTHER" id="PTHR35124:SF4">
    <property type="entry name" value="CALCINEURIN-LIKE PHOSPHOESTERASE DOMAIN-CONTAINING PROTEIN"/>
    <property type="match status" value="1"/>
</dbReference>
<evidence type="ECO:0000313" key="3">
    <source>
        <dbReference type="Proteomes" id="UP000822688"/>
    </source>
</evidence>
<sequence>MTSDSRRWAMESVIGPSVIAGSVILAMTVVLFWSQMIVVAGPTAAAWLPRMLAQHYTNNDTVGSLLRNLPPFLNITGKVIEELARNGTGHCYEQHTNSTKVTGLPNNVDVHTLSTNVVHKFWLHSYTHAGERRCAGGDYYELDLSSPLWKSRPPIEDLQNGTYAVQFMVPDAYAGFFNFSAHLLFDAYHGLDFDGQAFKIVELTASLRINFVTPAHIKANSTNTTASTAQQRTRDAQNLLTLKRCNPATDFTTHEWSGRWTRPVDNDTCTPDAEARYTHCFSNSDNIPCKNPTWCSGNVSSLESVGWSYSAHCTFHIFSPREAWDCLDGRWLFFWGDSNHQDTIRNMLTFILGIQPPPGRDILHFPVDRSFQNWYRNPDNLDQEVRITSHYNGHPEVDANGYGLDSLDHDHPAYRNYVRRFFEAKRYPDTVIMNSGLHDGWRHRNIDAYVKSVENALTYWSELFGNVSSKPPELVYRTTIAPAGAARGMQSNAQKLEVYNRIMTEKVQLRFPKVKLVDEFDMSFPFHYDNNYSDGGHYGRAPGDHGNHYYFVDVMLGHVLLNALCPQ</sequence>
<name>A0A8T0HX19_CERPU</name>
<keyword evidence="1" id="KW-1133">Transmembrane helix</keyword>
<reference evidence="2" key="1">
    <citation type="submission" date="2020-06" db="EMBL/GenBank/DDBJ databases">
        <title>WGS assembly of Ceratodon purpureus strain R40.</title>
        <authorList>
            <person name="Carey S.B."/>
            <person name="Jenkins J."/>
            <person name="Shu S."/>
            <person name="Lovell J.T."/>
            <person name="Sreedasyam A."/>
            <person name="Maumus F."/>
            <person name="Tiley G.P."/>
            <person name="Fernandez-Pozo N."/>
            <person name="Barry K."/>
            <person name="Chen C."/>
            <person name="Wang M."/>
            <person name="Lipzen A."/>
            <person name="Daum C."/>
            <person name="Saski C.A."/>
            <person name="Payton A.C."/>
            <person name="Mcbreen J.C."/>
            <person name="Conrad R.E."/>
            <person name="Kollar L.M."/>
            <person name="Olsson S."/>
            <person name="Huttunen S."/>
            <person name="Landis J.B."/>
            <person name="Wickett N.J."/>
            <person name="Johnson M.G."/>
            <person name="Rensing S.A."/>
            <person name="Grimwood J."/>
            <person name="Schmutz J."/>
            <person name="Mcdaniel S.F."/>
        </authorList>
    </citation>
    <scope>NUCLEOTIDE SEQUENCE</scope>
    <source>
        <strain evidence="2">R40</strain>
    </source>
</reference>
<dbReference type="AlphaFoldDB" id="A0A8T0HX19"/>